<gene>
    <name evidence="2" type="ORF">DCHRY22_LOCUS8506</name>
</gene>
<dbReference type="AlphaFoldDB" id="A0A8J2QTG9"/>
<feature type="transmembrane region" description="Helical" evidence="1">
    <location>
        <begin position="177"/>
        <end position="197"/>
    </location>
</feature>
<dbReference type="Proteomes" id="UP000789524">
    <property type="component" value="Unassembled WGS sequence"/>
</dbReference>
<keyword evidence="1" id="KW-0472">Membrane</keyword>
<proteinExistence type="predicted"/>
<feature type="transmembrane region" description="Helical" evidence="1">
    <location>
        <begin position="217"/>
        <end position="237"/>
    </location>
</feature>
<evidence type="ECO:0000313" key="2">
    <source>
        <dbReference type="EMBL" id="CAG9568647.1"/>
    </source>
</evidence>
<evidence type="ECO:0000256" key="1">
    <source>
        <dbReference type="SAM" id="Phobius"/>
    </source>
</evidence>
<evidence type="ECO:0000313" key="3">
    <source>
        <dbReference type="Proteomes" id="UP000789524"/>
    </source>
</evidence>
<sequence length="448" mass="50519">MDSVHVLAILRKKGSDSNCKRDVLDHDAEGRKRLKNYPFIRCEKAQYVILKLVIEVEQVAMSVNDLTDADPSPKLRMKPAVRRIFCCSVTAASGFIAAYALRVVMIELTVPWETNIPKDRTIKVAYAIALIYEIVWVVEAQAGLPIASALLMICYCVVIAATVTLVHGLISKNNTFLLAWLISVILVLIPECALVFYMSINHWGLQGVYGGAELACYVARLPALVCGVVLVQSAYALREARKSDYAAGVPVSGSEFDASHFVPDSNIAFTNDGFLPDNGKSGSMPDLRRHLASRQSMMGYPMMLPQPPPAYWQHLADRQYAASLRGYPKYAPQHFGTWVGPRTGPENPYKRRHSVVGAFNIDEYPKEYYEDRMDCKSEMGYPYRPYIYDPRMYPTDYDPRFPNDYGHLRHDPYHFSGSRERVFYGIRNSHNSVGNESDDLTKYKDVAL</sequence>
<accession>A0A8J2QTG9</accession>
<keyword evidence="1" id="KW-0812">Transmembrane</keyword>
<comment type="caution">
    <text evidence="2">The sequence shown here is derived from an EMBL/GenBank/DDBJ whole genome shotgun (WGS) entry which is preliminary data.</text>
</comment>
<protein>
    <submittedName>
        <fullName evidence="2">(African queen) hypothetical protein</fullName>
    </submittedName>
</protein>
<dbReference type="EMBL" id="CAKASE010000061">
    <property type="protein sequence ID" value="CAG9568647.1"/>
    <property type="molecule type" value="Genomic_DNA"/>
</dbReference>
<name>A0A8J2QTG9_9NEOP</name>
<feature type="transmembrane region" description="Helical" evidence="1">
    <location>
        <begin position="80"/>
        <end position="101"/>
    </location>
</feature>
<dbReference type="OrthoDB" id="6339047at2759"/>
<keyword evidence="1" id="KW-1133">Transmembrane helix</keyword>
<reference evidence="2" key="1">
    <citation type="submission" date="2021-09" db="EMBL/GenBank/DDBJ databases">
        <authorList>
            <person name="Martin H S."/>
        </authorList>
    </citation>
    <scope>NUCLEOTIDE SEQUENCE</scope>
</reference>
<keyword evidence="3" id="KW-1185">Reference proteome</keyword>
<feature type="transmembrane region" description="Helical" evidence="1">
    <location>
        <begin position="144"/>
        <end position="170"/>
    </location>
</feature>
<organism evidence="2 3">
    <name type="scientific">Danaus chrysippus</name>
    <name type="common">African queen</name>
    <dbReference type="NCBI Taxonomy" id="151541"/>
    <lineage>
        <taxon>Eukaryota</taxon>
        <taxon>Metazoa</taxon>
        <taxon>Ecdysozoa</taxon>
        <taxon>Arthropoda</taxon>
        <taxon>Hexapoda</taxon>
        <taxon>Insecta</taxon>
        <taxon>Pterygota</taxon>
        <taxon>Neoptera</taxon>
        <taxon>Endopterygota</taxon>
        <taxon>Lepidoptera</taxon>
        <taxon>Glossata</taxon>
        <taxon>Ditrysia</taxon>
        <taxon>Papilionoidea</taxon>
        <taxon>Nymphalidae</taxon>
        <taxon>Danainae</taxon>
        <taxon>Danaini</taxon>
        <taxon>Danaina</taxon>
        <taxon>Danaus</taxon>
        <taxon>Anosia</taxon>
    </lineage>
</organism>